<evidence type="ECO:0000256" key="11">
    <source>
        <dbReference type="PROSITE-ProRule" id="PRU01360"/>
    </source>
</evidence>
<gene>
    <name evidence="13" type="ORF">C7453_11724</name>
</gene>
<keyword evidence="10 11" id="KW-0998">Cell outer membrane</keyword>
<name>A0A370FUK4_GLULI</name>
<keyword evidence="5 11" id="KW-0812">Transmembrane</keyword>
<dbReference type="InterPro" id="IPR011662">
    <property type="entry name" value="Secretin/TonB_short_N"/>
</dbReference>
<dbReference type="PROSITE" id="PS52016">
    <property type="entry name" value="TONB_DEPENDENT_REC_3"/>
    <property type="match status" value="1"/>
</dbReference>
<dbReference type="Gene3D" id="2.170.130.10">
    <property type="entry name" value="TonB-dependent receptor, plug domain"/>
    <property type="match status" value="1"/>
</dbReference>
<reference evidence="13 14" key="1">
    <citation type="submission" date="2018-07" db="EMBL/GenBank/DDBJ databases">
        <title>Genomic Encyclopedia of Type Strains, Phase IV (KMG-IV): sequencing the most valuable type-strain genomes for metagenomic binning, comparative biology and taxonomic classification.</title>
        <authorList>
            <person name="Goeker M."/>
        </authorList>
    </citation>
    <scope>NUCLEOTIDE SEQUENCE [LARGE SCALE GENOMIC DNA]</scope>
    <source>
        <strain evidence="13 14">DSM 5603</strain>
    </source>
</reference>
<dbReference type="Pfam" id="PF07715">
    <property type="entry name" value="Plug"/>
    <property type="match status" value="1"/>
</dbReference>
<dbReference type="AlphaFoldDB" id="A0A370FUK4"/>
<accession>A0A370FUK4</accession>
<dbReference type="InterPro" id="IPR037066">
    <property type="entry name" value="Plug_dom_sf"/>
</dbReference>
<comment type="subcellular location">
    <subcellularLocation>
        <location evidence="1 11">Cell outer membrane</location>
        <topology evidence="1 11">Multi-pass membrane protein</topology>
    </subcellularLocation>
</comment>
<keyword evidence="9 11" id="KW-0472">Membrane</keyword>
<evidence type="ECO:0000256" key="6">
    <source>
        <dbReference type="ARBA" id="ARBA00022729"/>
    </source>
</evidence>
<dbReference type="SMART" id="SM00965">
    <property type="entry name" value="STN"/>
    <property type="match status" value="1"/>
</dbReference>
<evidence type="ECO:0000256" key="10">
    <source>
        <dbReference type="ARBA" id="ARBA00023237"/>
    </source>
</evidence>
<feature type="domain" description="Secretin/TonB short N-terminal" evidence="12">
    <location>
        <begin position="83"/>
        <end position="134"/>
    </location>
</feature>
<keyword evidence="4" id="KW-0410">Iron transport</keyword>
<dbReference type="GO" id="GO:0009279">
    <property type="term" value="C:cell outer membrane"/>
    <property type="evidence" value="ECO:0007669"/>
    <property type="project" value="UniProtKB-SubCell"/>
</dbReference>
<evidence type="ECO:0000256" key="3">
    <source>
        <dbReference type="ARBA" id="ARBA00022452"/>
    </source>
</evidence>
<dbReference type="RefSeq" id="WP_245949145.1">
    <property type="nucleotide sequence ID" value="NZ_QQAW01000017.1"/>
</dbReference>
<keyword evidence="8" id="KW-0406">Ion transport</keyword>
<keyword evidence="7" id="KW-0408">Iron</keyword>
<evidence type="ECO:0000256" key="9">
    <source>
        <dbReference type="ARBA" id="ARBA00023136"/>
    </source>
</evidence>
<evidence type="ECO:0000256" key="5">
    <source>
        <dbReference type="ARBA" id="ARBA00022692"/>
    </source>
</evidence>
<dbReference type="Gene3D" id="3.55.50.30">
    <property type="match status" value="1"/>
</dbReference>
<dbReference type="GO" id="GO:0015344">
    <property type="term" value="F:siderophore uptake transmembrane transporter activity"/>
    <property type="evidence" value="ECO:0007669"/>
    <property type="project" value="TreeGrafter"/>
</dbReference>
<sequence>MKVFGIGVVCAAGPRWWPGDEGHTGTMADGVIRARLFLLFVTMSALLAGGPDAVAAPSGLLRVDMARQPLAQALTELGREAGQNVMFAPDVVGQRQAPSLKGEYTVQDAARRLLAGSGLTLRATPAGGLMIERGEATRAPSEAARHARVVREDIVATGQRMTRAVMRVGGEQIQDLMPGQNPMQALSILPGVIFTDVDPWGNNEQNASMYVHGFSTTQLGYTLDGVPLGAGAYGNYNGLSSQRAAISEDIASVSLSSGAGALGTASTSNLGGTIAFKTSAPARRAGATLTQTFGSFATFRTFARVDTGRFGNGNAAYFAFARQDAQPWNLGSANRQGGYQVNGKFVHEGEKTRVTAYFDWQDKVEPNTQGLSINTNDWLDNPAKSYTRGAFYPDLGAAMANYPARSSTAASPSAPNNQYYFSAAQRTDYLAYVNISHKFSDQVSWDNTLYYHHDRGAGLVATSIRSAAILTILGAYLDPTASQYIRNGQFTYAKNGIDPVVWNRTGGTGFAVRTTEYNDNRGGITSTVHYRAGRHDVEAGIWYERNDNAQGRFWYPLGATDTLSPYDMPKHPLITQFVNVFYTDTFVYHMQDTYHVLPNLRLMAGMKLEHVNTNGTLPVASLPQAQSSATAGAGVLDSETNTVAGGTLSSFKPFLPAVGAVWDFTRYEEIFFNIQRNMDSYAEDGYGGASPWGVGSQQDFEAFRRHGHPETSWTYEMGLRTARPLDAGILKAISGQVAYYHVDFANRIGKITPPYAGISGVGSTVANLGGVTTDGVDVALTVRLGEHFWLYDAVSYIRSVYNDNFISGTTLYRIRGDRVAGIPEWSDKFVLRYRYGGFQAELNGEWMDIRYGTYTNQLYAPARFTMGFNTKYTFHNIPRVNALTFQFNIYNLTDARTWSSLSPGDATSYTAYPTTPRTFYGTVSVAF</sequence>
<dbReference type="Proteomes" id="UP000254958">
    <property type="component" value="Unassembled WGS sequence"/>
</dbReference>
<evidence type="ECO:0000256" key="4">
    <source>
        <dbReference type="ARBA" id="ARBA00022496"/>
    </source>
</evidence>
<dbReference type="PANTHER" id="PTHR32552">
    <property type="entry name" value="FERRICHROME IRON RECEPTOR-RELATED"/>
    <property type="match status" value="1"/>
</dbReference>
<dbReference type="EMBL" id="QQAW01000017">
    <property type="protein sequence ID" value="RDI34119.1"/>
    <property type="molecule type" value="Genomic_DNA"/>
</dbReference>
<dbReference type="PANTHER" id="PTHR32552:SF89">
    <property type="entry name" value="CATECHOLATE SIDEROPHORE RECEPTOR FIU"/>
    <property type="match status" value="1"/>
</dbReference>
<keyword evidence="2 11" id="KW-0813">Transport</keyword>
<keyword evidence="3 11" id="KW-1134">Transmembrane beta strand</keyword>
<dbReference type="InterPro" id="IPR012910">
    <property type="entry name" value="Plug_dom"/>
</dbReference>
<evidence type="ECO:0000256" key="8">
    <source>
        <dbReference type="ARBA" id="ARBA00023065"/>
    </source>
</evidence>
<evidence type="ECO:0000259" key="12">
    <source>
        <dbReference type="SMART" id="SM00965"/>
    </source>
</evidence>
<evidence type="ECO:0000256" key="7">
    <source>
        <dbReference type="ARBA" id="ARBA00023004"/>
    </source>
</evidence>
<dbReference type="InterPro" id="IPR039426">
    <property type="entry name" value="TonB-dep_rcpt-like"/>
</dbReference>
<keyword evidence="13" id="KW-0675">Receptor</keyword>
<organism evidence="13 14">
    <name type="scientific">Gluconacetobacter liquefaciens</name>
    <name type="common">Acetobacter liquefaciens</name>
    <dbReference type="NCBI Taxonomy" id="89584"/>
    <lineage>
        <taxon>Bacteria</taxon>
        <taxon>Pseudomonadati</taxon>
        <taxon>Pseudomonadota</taxon>
        <taxon>Alphaproteobacteria</taxon>
        <taxon>Acetobacterales</taxon>
        <taxon>Acetobacteraceae</taxon>
        <taxon>Gluconacetobacter</taxon>
    </lineage>
</organism>
<evidence type="ECO:0000256" key="2">
    <source>
        <dbReference type="ARBA" id="ARBA00022448"/>
    </source>
</evidence>
<evidence type="ECO:0000256" key="1">
    <source>
        <dbReference type="ARBA" id="ARBA00004571"/>
    </source>
</evidence>
<protein>
    <submittedName>
        <fullName evidence="13">Outer membrane receptor protein involved in Fe transport</fullName>
    </submittedName>
</protein>
<dbReference type="Gene3D" id="2.40.170.20">
    <property type="entry name" value="TonB-dependent receptor, beta-barrel domain"/>
    <property type="match status" value="1"/>
</dbReference>
<dbReference type="InterPro" id="IPR036942">
    <property type="entry name" value="Beta-barrel_TonB_sf"/>
</dbReference>
<comment type="caution">
    <text evidence="13">The sequence shown here is derived from an EMBL/GenBank/DDBJ whole genome shotgun (WGS) entry which is preliminary data.</text>
</comment>
<dbReference type="SUPFAM" id="SSF56935">
    <property type="entry name" value="Porins"/>
    <property type="match status" value="1"/>
</dbReference>
<evidence type="ECO:0000313" key="13">
    <source>
        <dbReference type="EMBL" id="RDI34119.1"/>
    </source>
</evidence>
<keyword evidence="14" id="KW-1185">Reference proteome</keyword>
<keyword evidence="6" id="KW-0732">Signal</keyword>
<proteinExistence type="inferred from homology"/>
<evidence type="ECO:0000313" key="14">
    <source>
        <dbReference type="Proteomes" id="UP000254958"/>
    </source>
</evidence>
<comment type="similarity">
    <text evidence="11">Belongs to the TonB-dependent receptor family.</text>
</comment>